<dbReference type="AlphaFoldDB" id="A0A934NB56"/>
<keyword evidence="4" id="KW-1185">Reference proteome</keyword>
<dbReference type="GO" id="GO:0008374">
    <property type="term" value="F:O-acyltransferase activity"/>
    <property type="evidence" value="ECO:0007669"/>
    <property type="project" value="TreeGrafter"/>
</dbReference>
<dbReference type="InterPro" id="IPR011004">
    <property type="entry name" value="Trimer_LpxA-like_sf"/>
</dbReference>
<organism evidence="3 4">
    <name type="scientific">Gelidibacter salicanalis</name>
    <dbReference type="NCBI Taxonomy" id="291193"/>
    <lineage>
        <taxon>Bacteria</taxon>
        <taxon>Pseudomonadati</taxon>
        <taxon>Bacteroidota</taxon>
        <taxon>Flavobacteriia</taxon>
        <taxon>Flavobacteriales</taxon>
        <taxon>Flavobacteriaceae</taxon>
        <taxon>Gelidibacter</taxon>
    </lineage>
</organism>
<reference evidence="3 4" key="1">
    <citation type="submission" date="2020-09" db="EMBL/GenBank/DDBJ databases">
        <title>Draft genome of Gelidibacter salicanalis PAMC21136.</title>
        <authorList>
            <person name="Park H."/>
        </authorList>
    </citation>
    <scope>NUCLEOTIDE SEQUENCE [LARGE SCALE GENOMIC DNA]</scope>
    <source>
        <strain evidence="3 4">PAMC21136</strain>
    </source>
</reference>
<dbReference type="InterPro" id="IPR051159">
    <property type="entry name" value="Hexapeptide_acetyltransf"/>
</dbReference>
<dbReference type="EMBL" id="JAEHJZ010000002">
    <property type="protein sequence ID" value="MBJ7879255.1"/>
    <property type="molecule type" value="Genomic_DNA"/>
</dbReference>
<gene>
    <name evidence="3" type="ORF">JEM65_01115</name>
</gene>
<dbReference type="InterPro" id="IPR001451">
    <property type="entry name" value="Hexapep"/>
</dbReference>
<keyword evidence="2" id="KW-0808">Transferase</keyword>
<dbReference type="PANTHER" id="PTHR23416:SF23">
    <property type="entry name" value="ACETYLTRANSFERASE C18B11.09C-RELATED"/>
    <property type="match status" value="1"/>
</dbReference>
<dbReference type="Proteomes" id="UP000662373">
    <property type="component" value="Unassembled WGS sequence"/>
</dbReference>
<keyword evidence="3" id="KW-0012">Acyltransferase</keyword>
<evidence type="ECO:0000256" key="2">
    <source>
        <dbReference type="ARBA" id="ARBA00022679"/>
    </source>
</evidence>
<proteinExistence type="inferred from homology"/>
<evidence type="ECO:0000256" key="1">
    <source>
        <dbReference type="ARBA" id="ARBA00007274"/>
    </source>
</evidence>
<comment type="caution">
    <text evidence="3">The sequence shown here is derived from an EMBL/GenBank/DDBJ whole genome shotgun (WGS) entry which is preliminary data.</text>
</comment>
<evidence type="ECO:0000313" key="4">
    <source>
        <dbReference type="Proteomes" id="UP000662373"/>
    </source>
</evidence>
<evidence type="ECO:0000313" key="3">
    <source>
        <dbReference type="EMBL" id="MBJ7879255.1"/>
    </source>
</evidence>
<dbReference type="PANTHER" id="PTHR23416">
    <property type="entry name" value="SIALIC ACID SYNTHASE-RELATED"/>
    <property type="match status" value="1"/>
</dbReference>
<dbReference type="CDD" id="cd04647">
    <property type="entry name" value="LbH_MAT_like"/>
    <property type="match status" value="1"/>
</dbReference>
<dbReference type="SUPFAM" id="SSF51161">
    <property type="entry name" value="Trimeric LpxA-like enzymes"/>
    <property type="match status" value="1"/>
</dbReference>
<dbReference type="Pfam" id="PF14602">
    <property type="entry name" value="Hexapep_2"/>
    <property type="match status" value="2"/>
</dbReference>
<protein>
    <submittedName>
        <fullName evidence="3">Acyltransferase</fullName>
    </submittedName>
</protein>
<dbReference type="Gene3D" id="2.160.10.10">
    <property type="entry name" value="Hexapeptide repeat proteins"/>
    <property type="match status" value="1"/>
</dbReference>
<comment type="similarity">
    <text evidence="1">Belongs to the transferase hexapeptide repeat family.</text>
</comment>
<accession>A0A934NB56</accession>
<sequence>MVAVVLYLKKLFYRFASTNTQVKGSYKAIQPVILKGKGRIVFGHHVKFGVVDSPMFYNTYTYIEARNAQATITFGNNVSVNNQCTIVSEQSIDIGDDVLIGLNCGIYDSNFHDLEKNKRHQTDPNPKRVRIENNVFIGNNVTILKGVTIGENSVVAAGSIVTQSFPMNVVIGGNPAKIIRELS</sequence>
<name>A0A934NB56_9FLAO</name>